<dbReference type="Gene3D" id="3.40.50.300">
    <property type="entry name" value="P-loop containing nucleotide triphosphate hydrolases"/>
    <property type="match status" value="1"/>
</dbReference>
<evidence type="ECO:0000256" key="1">
    <source>
        <dbReference type="SAM" id="MobiDB-lite"/>
    </source>
</evidence>
<sequence length="590" mass="63806">MRGVSTALAVPRTHELPRGNSKIAAGMLSTLMGMAVPVRRRTLGRLEHGDLVQVLAVAGKELGTPYGIWLGDPVGFTEQVLGEALWSKQRQILHGITTHKTVAVPAGFGLGKTHLSARAVAYWACVYPVGTALAITTATRMRQVHRQMWPHIRHAVAHGALPGSCDAVQWKIPDSKGVEVVVAYGFTAVEHDESGMQGIHENNLLLIVDEAGGIGPVIGRSTRNLMTGHNARLLAIGNPPTDQERSWFEQLCTDGHSDKYPETITIKLAATDSPAVTGEVTADKVCSCPGGDPGHLVSIHLVNQAWIDEAIRDHGEKAPYVIAKVHAEFPRGTKDQVIPSDWVDAAADQEEPEGEGWVRLDALGLDDEDGEWLVAPGPHTWVRLGVDVAAGGGDELVVARLVGDLATIEHTSSGAENGDGQAVVAKILTQIRRADRLRRRLGSRHKVRVKIDGIGVGWNVAHQLAQLGRDGVHQAEIVIVLVSENPEREADATTMRPRLKRDEMWLAGRSLIRPDSNGVSRLRLRVDKKTKAQLGAPRKKEDSGGYTVVESKESMKKRGIDSPDRAEALLLGAYEIGVKKPKKRGRLLSG</sequence>
<name>A0ABP8BL73_9ACTN</name>
<keyword evidence="2" id="KW-0378">Hydrolase</keyword>
<feature type="compositionally biased region" description="Basic and acidic residues" evidence="1">
    <location>
        <begin position="550"/>
        <end position="560"/>
    </location>
</feature>
<feature type="region of interest" description="Disordered" evidence="1">
    <location>
        <begin position="530"/>
        <end position="560"/>
    </location>
</feature>
<reference evidence="3" key="1">
    <citation type="journal article" date="2019" name="Int. J. Syst. Evol. Microbiol.">
        <title>The Global Catalogue of Microorganisms (GCM) 10K type strain sequencing project: providing services to taxonomists for standard genome sequencing and annotation.</title>
        <authorList>
            <consortium name="The Broad Institute Genomics Platform"/>
            <consortium name="The Broad Institute Genome Sequencing Center for Infectious Disease"/>
            <person name="Wu L."/>
            <person name="Ma J."/>
        </authorList>
    </citation>
    <scope>NUCLEOTIDE SEQUENCE [LARGE SCALE GENOMIC DNA]</scope>
    <source>
        <strain evidence="3">JCM 17388</strain>
    </source>
</reference>
<comment type="caution">
    <text evidence="2">The sequence shown here is derived from an EMBL/GenBank/DDBJ whole genome shotgun (WGS) entry which is preliminary data.</text>
</comment>
<dbReference type="GO" id="GO:0004386">
    <property type="term" value="F:helicase activity"/>
    <property type="evidence" value="ECO:0007669"/>
    <property type="project" value="UniProtKB-KW"/>
</dbReference>
<accession>A0ABP8BL73</accession>
<keyword evidence="2" id="KW-0067">ATP-binding</keyword>
<evidence type="ECO:0000313" key="3">
    <source>
        <dbReference type="Proteomes" id="UP001501251"/>
    </source>
</evidence>
<dbReference type="InterPro" id="IPR027417">
    <property type="entry name" value="P-loop_NTPase"/>
</dbReference>
<organism evidence="2 3">
    <name type="scientific">Streptosporangium oxazolinicum</name>
    <dbReference type="NCBI Taxonomy" id="909287"/>
    <lineage>
        <taxon>Bacteria</taxon>
        <taxon>Bacillati</taxon>
        <taxon>Actinomycetota</taxon>
        <taxon>Actinomycetes</taxon>
        <taxon>Streptosporangiales</taxon>
        <taxon>Streptosporangiaceae</taxon>
        <taxon>Streptosporangium</taxon>
    </lineage>
</organism>
<dbReference type="SUPFAM" id="SSF52540">
    <property type="entry name" value="P-loop containing nucleoside triphosphate hydrolases"/>
    <property type="match status" value="1"/>
</dbReference>
<dbReference type="Proteomes" id="UP001501251">
    <property type="component" value="Unassembled WGS sequence"/>
</dbReference>
<dbReference type="EMBL" id="BAABAQ010000020">
    <property type="protein sequence ID" value="GAA4209215.1"/>
    <property type="molecule type" value="Genomic_DNA"/>
</dbReference>
<proteinExistence type="predicted"/>
<keyword evidence="3" id="KW-1185">Reference proteome</keyword>
<protein>
    <submittedName>
        <fullName evidence="2">DEAD/DEAH box helicase family protein</fullName>
    </submittedName>
</protein>
<gene>
    <name evidence="2" type="ORF">GCM10022252_75400</name>
</gene>
<dbReference type="Gene3D" id="3.30.420.240">
    <property type="match status" value="1"/>
</dbReference>
<keyword evidence="2" id="KW-0547">Nucleotide-binding</keyword>
<evidence type="ECO:0000313" key="2">
    <source>
        <dbReference type="EMBL" id="GAA4209215.1"/>
    </source>
</evidence>
<keyword evidence="2" id="KW-0347">Helicase</keyword>